<dbReference type="OrthoDB" id="1911848at2759"/>
<dbReference type="Gene3D" id="1.10.510.10">
    <property type="entry name" value="Transferase(Phosphotransferase) domain 1"/>
    <property type="match status" value="1"/>
</dbReference>
<sequence length="643" mass="72938">MDPLSIGGLAIGLGSLAFDVFDHSIKLFRFFSSVVEMPEEFGKCRLQLMIEYNRLLAWGDAVGLVRAAHGSDIATSLGTNANELCAIVARIGRLLEEFRELNNRWKNEATSDPASELAVTGEMAAEIDFSAKVSGLAVIHTEKLEERKKTKRMKRLAAWASKGAATANRAIAHPSRVRWVLADKDAFEVLLVDLHKLIDRIHELMDTYQKRQIQETTAKTYLEMVVLRNDLRDIKDMFQAVVSMMEVTKSSCSTDPDRSETTHETLRDLLLLKEIKCVSDEILSRLHDHAALDVTRSMDDAIKVKKYDNVLFNECFTPNTSGFIANGVDPYRPRGFLNQKGTNHEVWVEWRAAEYQMIGSVEENESIVRTATLAAMLSIEKPRHLLSPTCVGYVDDRRRNHRVGWIYKMPQGSTDQTRLRTLHSMLGNDSCRPTIAERVSLAWRLASSLLYLHTVGWLHKGVHSGNIVFSTECEAVDFGSPIMSGFEYSRPQSNKTTSRNLDPTWDIYRWPSIQNEAPRDANFRKTFDIYSLGLLLLEIAHWQPLHKLMAFQKWPTPSAEYCRIRAWLLDEEDLPPFKNNPVLELQNFIGDKYWAATRRCLVAYGEQGLHVQEGSDQSHPEIGVGIQTVFTELVVEQLKAISV</sequence>
<reference evidence="3" key="1">
    <citation type="journal article" date="2020" name="Stud. Mycol.">
        <title>101 Dothideomycetes genomes: a test case for predicting lifestyles and emergence of pathogens.</title>
        <authorList>
            <person name="Haridas S."/>
            <person name="Albert R."/>
            <person name="Binder M."/>
            <person name="Bloem J."/>
            <person name="Labutti K."/>
            <person name="Salamov A."/>
            <person name="Andreopoulos B."/>
            <person name="Baker S."/>
            <person name="Barry K."/>
            <person name="Bills G."/>
            <person name="Bluhm B."/>
            <person name="Cannon C."/>
            <person name="Castanera R."/>
            <person name="Culley D."/>
            <person name="Daum C."/>
            <person name="Ezra D."/>
            <person name="Gonzalez J."/>
            <person name="Henrissat B."/>
            <person name="Kuo A."/>
            <person name="Liang C."/>
            <person name="Lipzen A."/>
            <person name="Lutzoni F."/>
            <person name="Magnuson J."/>
            <person name="Mondo S."/>
            <person name="Nolan M."/>
            <person name="Ohm R."/>
            <person name="Pangilinan J."/>
            <person name="Park H.-J."/>
            <person name="Ramirez L."/>
            <person name="Alfaro M."/>
            <person name="Sun H."/>
            <person name="Tritt A."/>
            <person name="Yoshinaga Y."/>
            <person name="Zwiers L.-H."/>
            <person name="Turgeon B."/>
            <person name="Goodwin S."/>
            <person name="Spatafora J."/>
            <person name="Crous P."/>
            <person name="Grigoriev I."/>
        </authorList>
    </citation>
    <scope>NUCLEOTIDE SEQUENCE</scope>
    <source>
        <strain evidence="3">ATCC 36951</strain>
    </source>
</reference>
<dbReference type="Pfam" id="PF24476">
    <property type="entry name" value="DUF7580"/>
    <property type="match status" value="1"/>
</dbReference>
<evidence type="ECO:0000259" key="2">
    <source>
        <dbReference type="Pfam" id="PF24476"/>
    </source>
</evidence>
<dbReference type="EMBL" id="ML993580">
    <property type="protein sequence ID" value="KAF2173316.1"/>
    <property type="molecule type" value="Genomic_DNA"/>
</dbReference>
<dbReference type="AlphaFoldDB" id="A0A6A6D6M6"/>
<name>A0A6A6D6M6_ZASCE</name>
<dbReference type="GeneID" id="54568605"/>
<proteinExistence type="predicted"/>
<dbReference type="SUPFAM" id="SSF56112">
    <property type="entry name" value="Protein kinase-like (PK-like)"/>
    <property type="match status" value="1"/>
</dbReference>
<feature type="domain" description="Prion-inhibition and propagation HeLo" evidence="1">
    <location>
        <begin position="8"/>
        <end position="234"/>
    </location>
</feature>
<evidence type="ECO:0000313" key="3">
    <source>
        <dbReference type="EMBL" id="KAF2173316.1"/>
    </source>
</evidence>
<protein>
    <submittedName>
        <fullName evidence="3">Uncharacterized protein</fullName>
    </submittedName>
</protein>
<evidence type="ECO:0000313" key="4">
    <source>
        <dbReference type="Proteomes" id="UP000799537"/>
    </source>
</evidence>
<dbReference type="Pfam" id="PF14479">
    <property type="entry name" value="HeLo"/>
    <property type="match status" value="1"/>
</dbReference>
<gene>
    <name evidence="3" type="ORF">M409DRAFT_62852</name>
</gene>
<organism evidence="3 4">
    <name type="scientific">Zasmidium cellare ATCC 36951</name>
    <dbReference type="NCBI Taxonomy" id="1080233"/>
    <lineage>
        <taxon>Eukaryota</taxon>
        <taxon>Fungi</taxon>
        <taxon>Dikarya</taxon>
        <taxon>Ascomycota</taxon>
        <taxon>Pezizomycotina</taxon>
        <taxon>Dothideomycetes</taxon>
        <taxon>Dothideomycetidae</taxon>
        <taxon>Mycosphaerellales</taxon>
        <taxon>Mycosphaerellaceae</taxon>
        <taxon>Zasmidium</taxon>
    </lineage>
</organism>
<dbReference type="InterPro" id="IPR056002">
    <property type="entry name" value="DUF7580"/>
</dbReference>
<keyword evidence="4" id="KW-1185">Reference proteome</keyword>
<dbReference type="Gene3D" id="1.20.120.1020">
    <property type="entry name" value="Prion-inhibition and propagation, HeLo domain"/>
    <property type="match status" value="1"/>
</dbReference>
<dbReference type="PANTHER" id="PTHR37542">
    <property type="entry name" value="HELO DOMAIN-CONTAINING PROTEIN-RELATED"/>
    <property type="match status" value="1"/>
</dbReference>
<dbReference type="Proteomes" id="UP000799537">
    <property type="component" value="Unassembled WGS sequence"/>
</dbReference>
<feature type="domain" description="DUF7580" evidence="2">
    <location>
        <begin position="420"/>
        <end position="608"/>
    </location>
</feature>
<evidence type="ECO:0000259" key="1">
    <source>
        <dbReference type="Pfam" id="PF14479"/>
    </source>
</evidence>
<dbReference type="InterPro" id="IPR011009">
    <property type="entry name" value="Kinase-like_dom_sf"/>
</dbReference>
<dbReference type="InterPro" id="IPR029498">
    <property type="entry name" value="HeLo_dom"/>
</dbReference>
<dbReference type="PANTHER" id="PTHR37542:SF1">
    <property type="entry name" value="PRION-INHIBITION AND PROPAGATION HELO DOMAIN-CONTAINING PROTEIN"/>
    <property type="match status" value="1"/>
</dbReference>
<dbReference type="InterPro" id="IPR038305">
    <property type="entry name" value="HeLo_sf"/>
</dbReference>
<dbReference type="RefSeq" id="XP_033674205.1">
    <property type="nucleotide sequence ID" value="XM_033815333.1"/>
</dbReference>
<accession>A0A6A6D6M6</accession>